<comment type="caution">
    <text evidence="2">The sequence shown here is derived from an EMBL/GenBank/DDBJ whole genome shotgun (WGS) entry which is preliminary data.</text>
</comment>
<dbReference type="RefSeq" id="WP_179665348.1">
    <property type="nucleotide sequence ID" value="NZ_JACCBG010000001.1"/>
</dbReference>
<reference evidence="2 3" key="1">
    <citation type="submission" date="2020-07" db="EMBL/GenBank/DDBJ databases">
        <title>Sequencing the genomes of 1000 actinobacteria strains.</title>
        <authorList>
            <person name="Klenk H.-P."/>
        </authorList>
    </citation>
    <scope>NUCLEOTIDE SEQUENCE [LARGE SCALE GENOMIC DNA]</scope>
    <source>
        <strain evidence="2 3">DSM 21350</strain>
    </source>
</reference>
<protein>
    <submittedName>
        <fullName evidence="2">Uncharacterized protein</fullName>
    </submittedName>
</protein>
<accession>A0A7Y9JD15</accession>
<name>A0A7Y9JD15_9ACTN</name>
<dbReference type="EMBL" id="JACCBG010000001">
    <property type="protein sequence ID" value="NYD43881.1"/>
    <property type="molecule type" value="Genomic_DNA"/>
</dbReference>
<organism evidence="2 3">
    <name type="scientific">Nocardioides panaciterrulae</name>
    <dbReference type="NCBI Taxonomy" id="661492"/>
    <lineage>
        <taxon>Bacteria</taxon>
        <taxon>Bacillati</taxon>
        <taxon>Actinomycetota</taxon>
        <taxon>Actinomycetes</taxon>
        <taxon>Propionibacteriales</taxon>
        <taxon>Nocardioidaceae</taxon>
        <taxon>Nocardioides</taxon>
    </lineage>
</organism>
<keyword evidence="3" id="KW-1185">Reference proteome</keyword>
<evidence type="ECO:0000256" key="1">
    <source>
        <dbReference type="SAM" id="SignalP"/>
    </source>
</evidence>
<evidence type="ECO:0000313" key="3">
    <source>
        <dbReference type="Proteomes" id="UP000535511"/>
    </source>
</evidence>
<gene>
    <name evidence="2" type="ORF">BJZ21_003964</name>
</gene>
<feature type="chain" id="PRO_5030821908" evidence="1">
    <location>
        <begin position="26"/>
        <end position="179"/>
    </location>
</feature>
<evidence type="ECO:0000313" key="2">
    <source>
        <dbReference type="EMBL" id="NYD43881.1"/>
    </source>
</evidence>
<proteinExistence type="predicted"/>
<feature type="signal peptide" evidence="1">
    <location>
        <begin position="1"/>
        <end position="25"/>
    </location>
</feature>
<dbReference type="Proteomes" id="UP000535511">
    <property type="component" value="Unassembled WGS sequence"/>
</dbReference>
<keyword evidence="1" id="KW-0732">Signal</keyword>
<sequence>MHPSTLLAAGLLTGSLVLTAGGAWADSDSVKDKAGDAAPAGDITKVTVRNTGKALTIQTKLKKASAGRTHVVATLTSATEGAATYVARTVESGHGHRVGATLETSAPDATDPTTTVATPVDCQRLHAAVSSGRNGMVTIRIPQSCFGADAGTFTVAVTTVTPAGAVVDQTSSDPTVDEG</sequence>
<dbReference type="AlphaFoldDB" id="A0A7Y9JD15"/>